<dbReference type="CDD" id="cd00130">
    <property type="entry name" value="PAS"/>
    <property type="match status" value="1"/>
</dbReference>
<keyword evidence="4" id="KW-0539">Nucleus</keyword>
<dbReference type="AlphaFoldDB" id="A0A368GXJ1"/>
<comment type="subcellular location">
    <subcellularLocation>
        <location evidence="1">Nucleus</location>
    </subcellularLocation>
</comment>
<dbReference type="GO" id="GO:0010557">
    <property type="term" value="P:positive regulation of macromolecule biosynthetic process"/>
    <property type="evidence" value="ECO:0007669"/>
    <property type="project" value="UniProtKB-ARBA"/>
</dbReference>
<gene>
    <name evidence="6" type="ORF">ANCCAN_04921</name>
</gene>
<evidence type="ECO:0000313" key="7">
    <source>
        <dbReference type="Proteomes" id="UP000252519"/>
    </source>
</evidence>
<keyword evidence="3" id="KW-0804">Transcription</keyword>
<keyword evidence="7" id="KW-1185">Reference proteome</keyword>
<feature type="region of interest" description="Disordered" evidence="5">
    <location>
        <begin position="234"/>
        <end position="282"/>
    </location>
</feature>
<accession>A0A368GXJ1</accession>
<dbReference type="InterPro" id="IPR000014">
    <property type="entry name" value="PAS"/>
</dbReference>
<evidence type="ECO:0000256" key="3">
    <source>
        <dbReference type="ARBA" id="ARBA00023163"/>
    </source>
</evidence>
<dbReference type="Pfam" id="PF14598">
    <property type="entry name" value="PAS_11"/>
    <property type="match status" value="1"/>
</dbReference>
<evidence type="ECO:0000256" key="4">
    <source>
        <dbReference type="ARBA" id="ARBA00023242"/>
    </source>
</evidence>
<feature type="compositionally biased region" description="Gly residues" evidence="5">
    <location>
        <begin position="272"/>
        <end position="282"/>
    </location>
</feature>
<dbReference type="GO" id="GO:0000977">
    <property type="term" value="F:RNA polymerase II transcription regulatory region sequence-specific DNA binding"/>
    <property type="evidence" value="ECO:0007669"/>
    <property type="project" value="TreeGrafter"/>
</dbReference>
<dbReference type="GO" id="GO:0000981">
    <property type="term" value="F:DNA-binding transcription factor activity, RNA polymerase II-specific"/>
    <property type="evidence" value="ECO:0007669"/>
    <property type="project" value="TreeGrafter"/>
</dbReference>
<comment type="caution">
    <text evidence="6">The sequence shown here is derived from an EMBL/GenBank/DDBJ whole genome shotgun (WGS) entry which is preliminary data.</text>
</comment>
<evidence type="ECO:0000256" key="1">
    <source>
        <dbReference type="ARBA" id="ARBA00004123"/>
    </source>
</evidence>
<proteinExistence type="predicted"/>
<protein>
    <recommendedName>
        <fullName evidence="8">PAS fold-3 domain-containing protein</fullName>
    </recommendedName>
</protein>
<dbReference type="GO" id="GO:0071456">
    <property type="term" value="P:cellular response to hypoxia"/>
    <property type="evidence" value="ECO:0007669"/>
    <property type="project" value="TreeGrafter"/>
</dbReference>
<evidence type="ECO:0000256" key="2">
    <source>
        <dbReference type="ARBA" id="ARBA00023015"/>
    </source>
</evidence>
<keyword evidence="2" id="KW-0805">Transcription regulation</keyword>
<dbReference type="Proteomes" id="UP000252519">
    <property type="component" value="Unassembled WGS sequence"/>
</dbReference>
<evidence type="ECO:0000256" key="5">
    <source>
        <dbReference type="SAM" id="MobiDB-lite"/>
    </source>
</evidence>
<dbReference type="STRING" id="29170.A0A368GXJ1"/>
<sequence length="471" mass="50246">MHAASEPAGQGSVNAHATALTKYADTPTGSFMTRHTSDMRISYVHDRLNYILRNELKTLMGASFFELIDPNDLMTFRESMKTLFAKGHVRTPLYRLMAANNSVVWVTTEASTVNHTSKGQRAQYVICVHHIAGIKTAMEEAASMPEGIAAGIAVHIKKEVDDTREYAGRQPQIDASGATDFQMQPFTGREDFSVMTRLLSFADPETTKTTSLDGCGEGRSRAYSDTFFRSQSECTSQGFGQLEGHSPPSESSLATTRIMATPSRSPTDDGSSPGGGLGRGAGGDAVALSSSLLTNGACDDTSSLLSSLSAAIARSSTNGSLPTMSVYPPVTTHSTPTFEDIPFEEPNLDTIAIRAPYVSRNGACDNIGSSLDGMTFGADELSTVDLSNEDFNSMFEQVIAQSRPSAGRAVLGSTSSDSYTNHFSVASPMVSGACAPVPSRSRASPPLKRPVFASVYDDHELKPLSMGFLFS</sequence>
<dbReference type="InterPro" id="IPR035965">
    <property type="entry name" value="PAS-like_dom_sf"/>
</dbReference>
<evidence type="ECO:0000313" key="6">
    <source>
        <dbReference type="EMBL" id="RCN49044.1"/>
    </source>
</evidence>
<name>A0A368GXJ1_ANCCA</name>
<dbReference type="PANTHER" id="PTHR23043">
    <property type="entry name" value="HYPOXIA-INDUCIBLE FACTOR 1 ALPHA"/>
    <property type="match status" value="1"/>
</dbReference>
<dbReference type="Gene3D" id="3.30.450.20">
    <property type="entry name" value="PAS domain"/>
    <property type="match status" value="1"/>
</dbReference>
<dbReference type="EMBL" id="JOJR01000039">
    <property type="protein sequence ID" value="RCN49044.1"/>
    <property type="molecule type" value="Genomic_DNA"/>
</dbReference>
<dbReference type="PANTHER" id="PTHR23043:SF17">
    <property type="entry name" value="PROTEIN SIMILAR"/>
    <property type="match status" value="1"/>
</dbReference>
<reference evidence="6 7" key="1">
    <citation type="submission" date="2014-10" db="EMBL/GenBank/DDBJ databases">
        <title>Draft genome of the hookworm Ancylostoma caninum.</title>
        <authorList>
            <person name="Mitreva M."/>
        </authorList>
    </citation>
    <scope>NUCLEOTIDE SEQUENCE [LARGE SCALE GENOMIC DNA]</scope>
    <source>
        <strain evidence="6 7">Baltimore</strain>
    </source>
</reference>
<dbReference type="SUPFAM" id="SSF55785">
    <property type="entry name" value="PYP-like sensor domain (PAS domain)"/>
    <property type="match status" value="1"/>
</dbReference>
<dbReference type="OrthoDB" id="5857078at2759"/>
<organism evidence="6 7">
    <name type="scientific">Ancylostoma caninum</name>
    <name type="common">Dog hookworm</name>
    <dbReference type="NCBI Taxonomy" id="29170"/>
    <lineage>
        <taxon>Eukaryota</taxon>
        <taxon>Metazoa</taxon>
        <taxon>Ecdysozoa</taxon>
        <taxon>Nematoda</taxon>
        <taxon>Chromadorea</taxon>
        <taxon>Rhabditida</taxon>
        <taxon>Rhabditina</taxon>
        <taxon>Rhabditomorpha</taxon>
        <taxon>Strongyloidea</taxon>
        <taxon>Ancylostomatidae</taxon>
        <taxon>Ancylostomatinae</taxon>
        <taxon>Ancylostoma</taxon>
    </lineage>
</organism>
<dbReference type="GO" id="GO:0005634">
    <property type="term" value="C:nucleus"/>
    <property type="evidence" value="ECO:0007669"/>
    <property type="project" value="UniProtKB-SubCell"/>
</dbReference>
<evidence type="ECO:0008006" key="8">
    <source>
        <dbReference type="Google" id="ProtNLM"/>
    </source>
</evidence>
<feature type="compositionally biased region" description="Low complexity" evidence="5">
    <location>
        <begin position="261"/>
        <end position="271"/>
    </location>
</feature>